<evidence type="ECO:0000313" key="7">
    <source>
        <dbReference type="Proteomes" id="UP000692954"/>
    </source>
</evidence>
<protein>
    <recommendedName>
        <fullName evidence="5">RING-type domain-containing protein</fullName>
    </recommendedName>
</protein>
<dbReference type="GO" id="GO:0008270">
    <property type="term" value="F:zinc ion binding"/>
    <property type="evidence" value="ECO:0007669"/>
    <property type="project" value="UniProtKB-KW"/>
</dbReference>
<organism evidence="6 7">
    <name type="scientific">Paramecium sonneborni</name>
    <dbReference type="NCBI Taxonomy" id="65129"/>
    <lineage>
        <taxon>Eukaryota</taxon>
        <taxon>Sar</taxon>
        <taxon>Alveolata</taxon>
        <taxon>Ciliophora</taxon>
        <taxon>Intramacronucleata</taxon>
        <taxon>Oligohymenophorea</taxon>
        <taxon>Peniculida</taxon>
        <taxon>Parameciidae</taxon>
        <taxon>Paramecium</taxon>
    </lineage>
</organism>
<dbReference type="SMART" id="SM00184">
    <property type="entry name" value="RING"/>
    <property type="match status" value="1"/>
</dbReference>
<dbReference type="GO" id="GO:0061630">
    <property type="term" value="F:ubiquitin protein ligase activity"/>
    <property type="evidence" value="ECO:0007669"/>
    <property type="project" value="TreeGrafter"/>
</dbReference>
<dbReference type="Pfam" id="PF13639">
    <property type="entry name" value="zf-RING_2"/>
    <property type="match status" value="1"/>
</dbReference>
<evidence type="ECO:0000313" key="6">
    <source>
        <dbReference type="EMBL" id="CAD8106673.1"/>
    </source>
</evidence>
<dbReference type="EMBL" id="CAJJDN010000087">
    <property type="protein sequence ID" value="CAD8106673.1"/>
    <property type="molecule type" value="Genomic_DNA"/>
</dbReference>
<gene>
    <name evidence="6" type="ORF">PSON_ATCC_30995.1.T0870100</name>
</gene>
<keyword evidence="2 4" id="KW-0863">Zinc-finger</keyword>
<evidence type="ECO:0000256" key="2">
    <source>
        <dbReference type="ARBA" id="ARBA00022771"/>
    </source>
</evidence>
<keyword evidence="7" id="KW-1185">Reference proteome</keyword>
<dbReference type="PROSITE" id="PS50089">
    <property type="entry name" value="ZF_RING_2"/>
    <property type="match status" value="1"/>
</dbReference>
<keyword evidence="1" id="KW-0479">Metal-binding</keyword>
<dbReference type="InterPro" id="IPR001841">
    <property type="entry name" value="Znf_RING"/>
</dbReference>
<evidence type="ECO:0000256" key="3">
    <source>
        <dbReference type="ARBA" id="ARBA00022833"/>
    </source>
</evidence>
<dbReference type="GO" id="GO:0006511">
    <property type="term" value="P:ubiquitin-dependent protein catabolic process"/>
    <property type="evidence" value="ECO:0007669"/>
    <property type="project" value="TreeGrafter"/>
</dbReference>
<dbReference type="PANTHER" id="PTHR45931:SF16">
    <property type="entry name" value="RING_U-BOX SUPERFAMILY PROTEIN"/>
    <property type="match status" value="1"/>
</dbReference>
<dbReference type="PANTHER" id="PTHR45931">
    <property type="entry name" value="SI:CH211-59O9.10"/>
    <property type="match status" value="1"/>
</dbReference>
<dbReference type="InterPro" id="IPR051834">
    <property type="entry name" value="RING_finger_E3_ligase"/>
</dbReference>
<accession>A0A8S1PVT6</accession>
<evidence type="ECO:0000256" key="1">
    <source>
        <dbReference type="ARBA" id="ARBA00022723"/>
    </source>
</evidence>
<dbReference type="AlphaFoldDB" id="A0A8S1PVT6"/>
<name>A0A8S1PVT6_9CILI</name>
<dbReference type="OrthoDB" id="438722at2759"/>
<dbReference type="Proteomes" id="UP000692954">
    <property type="component" value="Unassembled WGS sequence"/>
</dbReference>
<reference evidence="6" key="1">
    <citation type="submission" date="2021-01" db="EMBL/GenBank/DDBJ databases">
        <authorList>
            <consortium name="Genoscope - CEA"/>
            <person name="William W."/>
        </authorList>
    </citation>
    <scope>NUCLEOTIDE SEQUENCE</scope>
</reference>
<sequence length="209" mass="24943">MINSLTKLNKEDPFHNVEVQNPNINQQILVQEHEIQIEENKQNSIQDFQYFEQQQESQESLFIQCILCDQEMELQFYDIHLRMCEEQIGNINLIEQQCQDCGEQIVKLYLNDHLENCVSRFWIQVKCPYCYNAFLKAELTNHILECPMYLDQQKKEKQGIQNCSICLEDITMNKTQLNCSHSFHDICIQNWFKSKNRCPICKKVQLKLI</sequence>
<comment type="caution">
    <text evidence="6">The sequence shown here is derived from an EMBL/GenBank/DDBJ whole genome shotgun (WGS) entry which is preliminary data.</text>
</comment>
<dbReference type="GO" id="GO:0005634">
    <property type="term" value="C:nucleus"/>
    <property type="evidence" value="ECO:0007669"/>
    <property type="project" value="TreeGrafter"/>
</dbReference>
<evidence type="ECO:0000259" key="5">
    <source>
        <dbReference type="PROSITE" id="PS50089"/>
    </source>
</evidence>
<keyword evidence="3" id="KW-0862">Zinc</keyword>
<evidence type="ECO:0000256" key="4">
    <source>
        <dbReference type="PROSITE-ProRule" id="PRU00175"/>
    </source>
</evidence>
<proteinExistence type="predicted"/>
<feature type="domain" description="RING-type" evidence="5">
    <location>
        <begin position="163"/>
        <end position="202"/>
    </location>
</feature>